<keyword evidence="14" id="KW-1185">Reference proteome</keyword>
<evidence type="ECO:0000256" key="3">
    <source>
        <dbReference type="ARBA" id="ARBA00022729"/>
    </source>
</evidence>
<dbReference type="HAMAP" id="MF_02204">
    <property type="entry name" value="Pal"/>
    <property type="match status" value="1"/>
</dbReference>
<keyword evidence="5" id="KW-0564">Palmitate</keyword>
<dbReference type="InterPro" id="IPR014169">
    <property type="entry name" value="Pal_lipo_C"/>
</dbReference>
<dbReference type="SUPFAM" id="SSF103088">
    <property type="entry name" value="OmpA-like"/>
    <property type="match status" value="1"/>
</dbReference>
<reference evidence="13 14" key="1">
    <citation type="submission" date="2019-03" db="EMBL/GenBank/DDBJ databases">
        <title>Genomic Encyclopedia of Type Strains, Phase IV (KMG-IV): sequencing the most valuable type-strain genomes for metagenomic binning, comparative biology and taxonomic classification.</title>
        <authorList>
            <person name="Goeker M."/>
        </authorList>
    </citation>
    <scope>NUCLEOTIDE SEQUENCE [LARGE SCALE GENOMIC DNA]</scope>
    <source>
        <strain evidence="13 14">DSM 13605</strain>
    </source>
</reference>
<evidence type="ECO:0000256" key="11">
    <source>
        <dbReference type="SAM" id="MobiDB-lite"/>
    </source>
</evidence>
<dbReference type="InterPro" id="IPR050330">
    <property type="entry name" value="Bact_OuterMem_StrucFunc"/>
</dbReference>
<keyword evidence="6" id="KW-0998">Cell outer membrane</keyword>
<feature type="domain" description="OmpA-like" evidence="12">
    <location>
        <begin position="95"/>
        <end position="211"/>
    </location>
</feature>
<dbReference type="GO" id="GO:0009279">
    <property type="term" value="C:cell outer membrane"/>
    <property type="evidence" value="ECO:0007669"/>
    <property type="project" value="UniProtKB-SubCell"/>
</dbReference>
<dbReference type="PANTHER" id="PTHR30329:SF21">
    <property type="entry name" value="LIPOPROTEIN YIAD-RELATED"/>
    <property type="match status" value="1"/>
</dbReference>
<evidence type="ECO:0000256" key="10">
    <source>
        <dbReference type="PROSITE-ProRule" id="PRU00473"/>
    </source>
</evidence>
<dbReference type="PANTHER" id="PTHR30329">
    <property type="entry name" value="STATOR ELEMENT OF FLAGELLAR MOTOR COMPLEX"/>
    <property type="match status" value="1"/>
</dbReference>
<dbReference type="CDD" id="cd07185">
    <property type="entry name" value="OmpA_C-like"/>
    <property type="match status" value="1"/>
</dbReference>
<dbReference type="NCBIfam" id="TIGR02802">
    <property type="entry name" value="Pal_lipo"/>
    <property type="match status" value="1"/>
</dbReference>
<comment type="caution">
    <text evidence="13">The sequence shown here is derived from an EMBL/GenBank/DDBJ whole genome shotgun (WGS) entry which is preliminary data.</text>
</comment>
<sequence length="211" mass="22924">MPAAGVRSGFLLSFSAIRSVIDPVIQPNRTEDPTMAVSIPHIARVLTVAALASAVAVGCSKKVKETPPVQTPVDTGATTAPVEAPRSGMYTPADLDTDACLRQRVVYFDLDKDALKPEFQAIINCHAKYLRDRPSARLRLEGNADERGSREYNMGLGERRGNAVSAALQANGGSPTQLTVISYGEERPVCAEHNEECWAKNRRVELIYTDK</sequence>
<keyword evidence="8 9" id="KW-0131">Cell cycle</keyword>
<evidence type="ECO:0000256" key="9">
    <source>
        <dbReference type="HAMAP-Rule" id="MF_02204"/>
    </source>
</evidence>
<dbReference type="InterPro" id="IPR006665">
    <property type="entry name" value="OmpA-like"/>
</dbReference>
<evidence type="ECO:0000256" key="7">
    <source>
        <dbReference type="ARBA" id="ARBA00023288"/>
    </source>
</evidence>
<evidence type="ECO:0000256" key="6">
    <source>
        <dbReference type="ARBA" id="ARBA00023237"/>
    </source>
</evidence>
<dbReference type="PROSITE" id="PS51123">
    <property type="entry name" value="OMPA_2"/>
    <property type="match status" value="1"/>
</dbReference>
<organism evidence="13 14">
    <name type="scientific">Thermomonas haemolytica</name>
    <dbReference type="NCBI Taxonomy" id="141949"/>
    <lineage>
        <taxon>Bacteria</taxon>
        <taxon>Pseudomonadati</taxon>
        <taxon>Pseudomonadota</taxon>
        <taxon>Gammaproteobacteria</taxon>
        <taxon>Lysobacterales</taxon>
        <taxon>Lysobacteraceae</taxon>
        <taxon>Thermomonas</taxon>
    </lineage>
</organism>
<evidence type="ECO:0000256" key="2">
    <source>
        <dbReference type="ARBA" id="ARBA00022618"/>
    </source>
</evidence>
<proteinExistence type="inferred from homology"/>
<evidence type="ECO:0000259" key="12">
    <source>
        <dbReference type="PROSITE" id="PS51123"/>
    </source>
</evidence>
<dbReference type="InterPro" id="IPR006664">
    <property type="entry name" value="OMP_bac"/>
</dbReference>
<dbReference type="Pfam" id="PF00691">
    <property type="entry name" value="OmpA"/>
    <property type="match status" value="1"/>
</dbReference>
<evidence type="ECO:0000313" key="13">
    <source>
        <dbReference type="EMBL" id="TCT24771.1"/>
    </source>
</evidence>
<keyword evidence="2 9" id="KW-0132">Cell division</keyword>
<feature type="region of interest" description="Disordered" evidence="11">
    <location>
        <begin position="65"/>
        <end position="89"/>
    </location>
</feature>
<name>A0A4R3N8E0_9GAMM</name>
<dbReference type="PRINTS" id="PR01021">
    <property type="entry name" value="OMPADOMAIN"/>
</dbReference>
<dbReference type="GO" id="GO:0051301">
    <property type="term" value="P:cell division"/>
    <property type="evidence" value="ECO:0007669"/>
    <property type="project" value="UniProtKB-UniRule"/>
</dbReference>
<dbReference type="InterPro" id="IPR039001">
    <property type="entry name" value="Pal"/>
</dbReference>
<dbReference type="EMBL" id="SMAP01000003">
    <property type="protein sequence ID" value="TCT24771.1"/>
    <property type="molecule type" value="Genomic_DNA"/>
</dbReference>
<gene>
    <name evidence="9" type="primary">pal</name>
    <name evidence="13" type="ORF">EDC34_103110</name>
</gene>
<evidence type="ECO:0000256" key="1">
    <source>
        <dbReference type="ARBA" id="ARBA00004442"/>
    </source>
</evidence>
<dbReference type="AlphaFoldDB" id="A0A4R3N8E0"/>
<protein>
    <recommendedName>
        <fullName evidence="9">Peptidoglycan-associated protein</fullName>
    </recommendedName>
</protein>
<evidence type="ECO:0000256" key="8">
    <source>
        <dbReference type="ARBA" id="ARBA00023306"/>
    </source>
</evidence>
<evidence type="ECO:0000256" key="4">
    <source>
        <dbReference type="ARBA" id="ARBA00023136"/>
    </source>
</evidence>
<dbReference type="Proteomes" id="UP000295414">
    <property type="component" value="Unassembled WGS sequence"/>
</dbReference>
<evidence type="ECO:0000313" key="14">
    <source>
        <dbReference type="Proteomes" id="UP000295414"/>
    </source>
</evidence>
<accession>A0A4R3N8E0</accession>
<comment type="subunit">
    <text evidence="9">The Tol-Pal system is composed of five core proteins: the inner membrane proteins TolA, TolQ and TolR, the periplasmic protein TolB and the outer membrane protein Pal. They form a network linking the inner and outer membranes and the peptidoglycan layer.</text>
</comment>
<keyword evidence="3" id="KW-0732">Signal</keyword>
<evidence type="ECO:0000256" key="5">
    <source>
        <dbReference type="ARBA" id="ARBA00023139"/>
    </source>
</evidence>
<comment type="subcellular location">
    <subcellularLocation>
        <location evidence="1">Cell outer membrane</location>
    </subcellularLocation>
</comment>
<dbReference type="Gene3D" id="3.30.1330.60">
    <property type="entry name" value="OmpA-like domain"/>
    <property type="match status" value="1"/>
</dbReference>
<dbReference type="InterPro" id="IPR036737">
    <property type="entry name" value="OmpA-like_sf"/>
</dbReference>
<keyword evidence="4 10" id="KW-0472">Membrane</keyword>
<comment type="similarity">
    <text evidence="9">Belongs to the Pal lipoprotein family.</text>
</comment>
<comment type="function">
    <text evidence="9">Part of the Tol-Pal system, which plays a role in outer membrane invagination during cell division and is important for maintaining outer membrane integrity.</text>
</comment>
<keyword evidence="7 13" id="KW-0449">Lipoprotein</keyword>